<evidence type="ECO:0000259" key="12">
    <source>
        <dbReference type="Pfam" id="PF00177"/>
    </source>
</evidence>
<feature type="compositionally biased region" description="Acidic residues" evidence="11">
    <location>
        <begin position="782"/>
        <end position="827"/>
    </location>
</feature>
<evidence type="ECO:0000256" key="9">
    <source>
        <dbReference type="ARBA" id="ARBA00023274"/>
    </source>
</evidence>
<feature type="domain" description="Small ribosomal subunit protein uS7" evidence="12">
    <location>
        <begin position="61"/>
        <end position="210"/>
    </location>
</feature>
<evidence type="ECO:0000256" key="8">
    <source>
        <dbReference type="ARBA" id="ARBA00023242"/>
    </source>
</evidence>
<dbReference type="GO" id="GO:0003735">
    <property type="term" value="F:structural constituent of ribosome"/>
    <property type="evidence" value="ECO:0007669"/>
    <property type="project" value="InterPro"/>
</dbReference>
<feature type="region of interest" description="Disordered" evidence="11">
    <location>
        <begin position="888"/>
        <end position="911"/>
    </location>
</feature>
<feature type="domain" description="SDA1 middle" evidence="13">
    <location>
        <begin position="811"/>
        <end position="940"/>
    </location>
</feature>
<dbReference type="NCBIfam" id="TIGR01028">
    <property type="entry name" value="uS7_euk_arch"/>
    <property type="match status" value="1"/>
</dbReference>
<dbReference type="Pfam" id="PF08158">
    <property type="entry name" value="SDA1_HEAT"/>
    <property type="match status" value="1"/>
</dbReference>
<comment type="similarity">
    <text evidence="2">Belongs to the SDA1 family.</text>
</comment>
<dbReference type="EMBL" id="CAJVPD010000293">
    <property type="protein sequence ID" value="CAG8426698.1"/>
    <property type="molecule type" value="Genomic_DNA"/>
</dbReference>
<evidence type="ECO:0000256" key="4">
    <source>
        <dbReference type="ARBA" id="ARBA00022448"/>
    </source>
</evidence>
<evidence type="ECO:0000313" key="17">
    <source>
        <dbReference type="Proteomes" id="UP001152592"/>
    </source>
</evidence>
<dbReference type="InterPro" id="IPR036823">
    <property type="entry name" value="Ribosomal_uS7_dom_sf"/>
</dbReference>
<feature type="compositionally biased region" description="Basic residues" evidence="11">
    <location>
        <begin position="999"/>
        <end position="1011"/>
    </location>
</feature>
<evidence type="ECO:0000259" key="13">
    <source>
        <dbReference type="Pfam" id="PF05285"/>
    </source>
</evidence>
<keyword evidence="7 10" id="KW-0689">Ribosomal protein</keyword>
<feature type="domain" description="SDA1 N-terminal" evidence="14">
    <location>
        <begin position="334"/>
        <end position="702"/>
    </location>
</feature>
<dbReference type="InterPro" id="IPR007949">
    <property type="entry name" value="SDA1_MD"/>
</dbReference>
<feature type="region of interest" description="Disordered" evidence="11">
    <location>
        <begin position="775"/>
        <end position="859"/>
    </location>
</feature>
<dbReference type="CDD" id="cd14867">
    <property type="entry name" value="uS7_Eukaryote"/>
    <property type="match status" value="1"/>
</dbReference>
<keyword evidence="5" id="KW-0690">Ribosome biogenesis</keyword>
<dbReference type="Gene3D" id="1.10.455.10">
    <property type="entry name" value="Ribosomal protein S7 domain"/>
    <property type="match status" value="1"/>
</dbReference>
<sequence>MSDNGDVEVSFPVLPKEVLAEQGSVKLFNKWSYDDVEIRDISLTDYIQIRTPVYLSHSAGRYAAKRFRKAQCPIIERLTNSLMMNGRNNGKKLLAVRIVAHAFEIVHIMTDQNPLQVAVDAIVNCGPREDSTRIGSQGTVRRQAVDVSPLRRVNQSISLLTIGAREASFRNIKSIAECLAEELINAAKGSSNSYAIKKKDELERVAKSNRSRRKKVSDQPCQHNPNQLLSLPFGHRQDGQKKAWCLGKGRGRFVSPFSLEPTYALGRLRLRFNANTNALPRPNLQHKIKKDPKSYIEDFRAQHYQYESHREIFMAAPSSATDTGLISLRDLIDFISHVADCYPDICKDFPQQLIDMLMEHHLVLETELREKLVGSLVLLKKKEIIDSERLLHTLFPILVSTPSKTLRALLFQKILSELRTANSKTTNHKLNRTMQTVLFNLVTSDRKSAKGLWAIKITRELWKRQIWTEAKAVEVMKEAALSENEKVVVGGVRFFLGGDKEREELEDESSDDEVNVGQVKHQLTINKKTRKKARAAEKAIKSARNKEKKRGQPNVMLNFSALHLLHDPQGFSENIFFKHLQNGKSKLNLEQKLLVLQLVSRLVGLHQLHIMPLYSYFQKFLTPRQPSVTSFLASLAQATHDLVPPDVLEPLVQKIANEFVSEASAGQVATAGLNAIREICVRQPLAMDETLLQDLVMYKKSKDKGVMMASKGLLSLYRDVGAQLLKKRDRGKEAAMSLRAGEKVERRFGEQAVGQIEGLELLARYKDEERRKKNIEKGLPSDAEDDEDNEEDNWDAWNVEDDSDSDVDGEWINVEDDADINLSDSEDEGKSRPAKKSKQDEEKQKEGEKEGEKSKAEEEIDFLKLATTRILTPADLAKLAELRAEAAAEATLPGNKGRVAAPWTSRHTDDPLTANEIEGLAALSAAKATREERIAHAKEGQTDRSEHKSKEARKKERKEQEGKSTTNKEKARKHKPFLMSLGKAKSKNKRSLKDVSRALKAHHDRGKRGGKRGNLGTTVGPSR</sequence>
<dbReference type="GO" id="GO:0006412">
    <property type="term" value="P:translation"/>
    <property type="evidence" value="ECO:0007669"/>
    <property type="project" value="InterPro"/>
</dbReference>
<dbReference type="Pfam" id="PF21638">
    <property type="entry name" value="SDA1_C"/>
    <property type="match status" value="1"/>
</dbReference>
<dbReference type="InterPro" id="IPR023798">
    <property type="entry name" value="Ribosomal_uS7_dom"/>
</dbReference>
<feature type="region of interest" description="Disordered" evidence="11">
    <location>
        <begin position="928"/>
        <end position="1023"/>
    </location>
</feature>
<dbReference type="GO" id="GO:0015935">
    <property type="term" value="C:small ribosomal subunit"/>
    <property type="evidence" value="ECO:0007669"/>
    <property type="project" value="InterPro"/>
</dbReference>
<keyword evidence="6" id="KW-0653">Protein transport</keyword>
<evidence type="ECO:0000256" key="11">
    <source>
        <dbReference type="SAM" id="MobiDB-lite"/>
    </source>
</evidence>
<evidence type="ECO:0000256" key="2">
    <source>
        <dbReference type="ARBA" id="ARBA00005783"/>
    </source>
</evidence>
<dbReference type="InterPro" id="IPR027312">
    <property type="entry name" value="Sda1"/>
</dbReference>
<dbReference type="GO" id="GO:0042273">
    <property type="term" value="P:ribosomal large subunit biogenesis"/>
    <property type="evidence" value="ECO:0007669"/>
    <property type="project" value="InterPro"/>
</dbReference>
<keyword evidence="8" id="KW-0539">Nucleus</keyword>
<dbReference type="GO" id="GO:0015031">
    <property type="term" value="P:protein transport"/>
    <property type="evidence" value="ECO:0007669"/>
    <property type="project" value="UniProtKB-KW"/>
</dbReference>
<dbReference type="InterPro" id="IPR012977">
    <property type="entry name" value="SDA1_N"/>
</dbReference>
<proteinExistence type="inferred from homology"/>
<dbReference type="InterPro" id="IPR020606">
    <property type="entry name" value="Ribosomal_uS7_CS"/>
</dbReference>
<organism evidence="16 17">
    <name type="scientific">Penicillium salamii</name>
    <dbReference type="NCBI Taxonomy" id="1612424"/>
    <lineage>
        <taxon>Eukaryota</taxon>
        <taxon>Fungi</taxon>
        <taxon>Dikarya</taxon>
        <taxon>Ascomycota</taxon>
        <taxon>Pezizomycotina</taxon>
        <taxon>Eurotiomycetes</taxon>
        <taxon>Eurotiomycetidae</taxon>
        <taxon>Eurotiales</taxon>
        <taxon>Aspergillaceae</taxon>
        <taxon>Penicillium</taxon>
    </lineage>
</organism>
<dbReference type="NCBIfam" id="NF003106">
    <property type="entry name" value="PRK04027.1"/>
    <property type="match status" value="1"/>
</dbReference>
<dbReference type="GO" id="GO:0000055">
    <property type="term" value="P:ribosomal large subunit export from nucleus"/>
    <property type="evidence" value="ECO:0007669"/>
    <property type="project" value="InterPro"/>
</dbReference>
<dbReference type="Proteomes" id="UP001152592">
    <property type="component" value="Unassembled WGS sequence"/>
</dbReference>
<dbReference type="InterPro" id="IPR005716">
    <property type="entry name" value="Ribosomal_uS7_euk/arc"/>
</dbReference>
<comment type="subcellular location">
    <subcellularLocation>
        <location evidence="1">Nucleus</location>
    </subcellularLocation>
</comment>
<feature type="domain" description="SDA1 C-terminal" evidence="15">
    <location>
        <begin position="963"/>
        <end position="1009"/>
    </location>
</feature>
<evidence type="ECO:0000256" key="10">
    <source>
        <dbReference type="RuleBase" id="RU003619"/>
    </source>
</evidence>
<evidence type="ECO:0000256" key="1">
    <source>
        <dbReference type="ARBA" id="ARBA00004123"/>
    </source>
</evidence>
<evidence type="ECO:0000256" key="6">
    <source>
        <dbReference type="ARBA" id="ARBA00022927"/>
    </source>
</evidence>
<evidence type="ECO:0000313" key="16">
    <source>
        <dbReference type="EMBL" id="CAG8426698.1"/>
    </source>
</evidence>
<dbReference type="GO" id="GO:0003723">
    <property type="term" value="F:RNA binding"/>
    <property type="evidence" value="ECO:0007669"/>
    <property type="project" value="InterPro"/>
</dbReference>
<feature type="compositionally biased region" description="Basic and acidic residues" evidence="11">
    <location>
        <begin position="928"/>
        <end position="969"/>
    </location>
</feature>
<dbReference type="Pfam" id="PF00177">
    <property type="entry name" value="Ribosomal_S7"/>
    <property type="match status" value="1"/>
</dbReference>
<dbReference type="PANTHER" id="PTHR12730:SF0">
    <property type="entry name" value="PROTEIN SDA1 HOMOLOG"/>
    <property type="match status" value="1"/>
</dbReference>
<comment type="similarity">
    <text evidence="3 10">Belongs to the universal ribosomal protein uS7 family.</text>
</comment>
<dbReference type="InterPro" id="IPR048292">
    <property type="entry name" value="SDA1_C"/>
</dbReference>
<name>A0A9W4NZV6_9EURO</name>
<reference evidence="16" key="1">
    <citation type="submission" date="2021-07" db="EMBL/GenBank/DDBJ databases">
        <authorList>
            <person name="Branca A.L. A."/>
        </authorList>
    </citation>
    <scope>NUCLEOTIDE SEQUENCE</scope>
</reference>
<dbReference type="PANTHER" id="PTHR12730">
    <property type="entry name" value="HSDA/SDA1-RELATED"/>
    <property type="match status" value="1"/>
</dbReference>
<dbReference type="SUPFAM" id="SSF47973">
    <property type="entry name" value="Ribosomal protein S7"/>
    <property type="match status" value="1"/>
</dbReference>
<accession>A0A9W4NZV6</accession>
<dbReference type="FunFam" id="1.10.455.10:FF:000002">
    <property type="entry name" value="40S ribosomal protein S5"/>
    <property type="match status" value="1"/>
</dbReference>
<evidence type="ECO:0000259" key="15">
    <source>
        <dbReference type="Pfam" id="PF21638"/>
    </source>
</evidence>
<gene>
    <name evidence="16" type="ORF">PSALAMII_LOCUS10362</name>
</gene>
<evidence type="ECO:0000256" key="7">
    <source>
        <dbReference type="ARBA" id="ARBA00022980"/>
    </source>
</evidence>
<keyword evidence="4" id="KW-0813">Transport</keyword>
<comment type="caution">
    <text evidence="16">The sequence shown here is derived from an EMBL/GenBank/DDBJ whole genome shotgun (WGS) entry which is preliminary data.</text>
</comment>
<feature type="region of interest" description="Disordered" evidence="11">
    <location>
        <begin position="204"/>
        <end position="226"/>
    </location>
</feature>
<evidence type="ECO:0000259" key="14">
    <source>
        <dbReference type="Pfam" id="PF08158"/>
    </source>
</evidence>
<feature type="compositionally biased region" description="Basic and acidic residues" evidence="11">
    <location>
        <begin position="837"/>
        <end position="857"/>
    </location>
</feature>
<keyword evidence="9 10" id="KW-0687">Ribonucleoprotein</keyword>
<dbReference type="Pfam" id="PF05285">
    <property type="entry name" value="SDA1_dom"/>
    <property type="match status" value="1"/>
</dbReference>
<dbReference type="PROSITE" id="PS00052">
    <property type="entry name" value="RIBOSOMAL_S7"/>
    <property type="match status" value="1"/>
</dbReference>
<protein>
    <submittedName>
        <fullName evidence="16">Uncharacterized protein</fullName>
    </submittedName>
</protein>
<evidence type="ECO:0000256" key="3">
    <source>
        <dbReference type="ARBA" id="ARBA00007151"/>
    </source>
</evidence>
<dbReference type="OrthoDB" id="310895at2759"/>
<evidence type="ECO:0000256" key="5">
    <source>
        <dbReference type="ARBA" id="ARBA00022517"/>
    </source>
</evidence>
<dbReference type="AlphaFoldDB" id="A0A9W4NZV6"/>
<dbReference type="GO" id="GO:0005730">
    <property type="term" value="C:nucleolus"/>
    <property type="evidence" value="ECO:0007669"/>
    <property type="project" value="TreeGrafter"/>
</dbReference>